<dbReference type="PANTHER" id="PTHR34145:SF65">
    <property type="entry name" value="FBD DOMAIN-CONTAINING PROTEIN"/>
    <property type="match status" value="1"/>
</dbReference>
<feature type="domain" description="At1g61320/AtMIF1 LRR" evidence="1">
    <location>
        <begin position="68"/>
        <end position="396"/>
    </location>
</feature>
<sequence>MLRMHILSFLPRKYAIRTGTLSSQWKDLWKFRFPHCTTLNFNGSFSENKSSAELVTSISNCMEKQGKKKLEIFNLYFYAGKLYPDKVTAWIKQAVLNGMEVSDLDFSQGKIGRFPGRLSGRRRKYELKASIFKRNSLSCLCLRYCRLSRCFTFKHFHSLEVLHLHAVNINDSMLKKLVMSCKSLKRLDLRECVALQYVRISAPDLVLKSLLSFLESFHFIGGSPSLYLLNTPLVLVDVVMISGGDESFNQPRDCLNVILGINAVEVLTLCSKGLQFFFGLGFSSCRLPRLRELQVILGESGDEPMEIFKFLGKCILPNLERLFIQLSKSYEELHWYSTLPAVIQLAAIEQHNFGKLKIVKLSGFKKHSKEMTFLSYLFQYAVALEQLVLVIPHDHHLDLCNNSALFSLVREISAMPKASSEVQVHWTCSSHYDETHCPTHNSLPVFTAPQNA</sequence>
<dbReference type="GeneID" id="120266835"/>
<reference evidence="3" key="1">
    <citation type="submission" date="2025-08" db="UniProtKB">
        <authorList>
            <consortium name="RefSeq"/>
        </authorList>
    </citation>
    <scope>IDENTIFICATION</scope>
</reference>
<name>A0AB40BTD9_DIOCR</name>
<proteinExistence type="predicted"/>
<protein>
    <submittedName>
        <fullName evidence="3">FBD-associated F-box protein At1g61330</fullName>
    </submittedName>
</protein>
<dbReference type="RefSeq" id="XP_039130419.1">
    <property type="nucleotide sequence ID" value="XM_039274485.1"/>
</dbReference>
<dbReference type="PANTHER" id="PTHR34145">
    <property type="entry name" value="OS02G0105600 PROTEIN"/>
    <property type="match status" value="1"/>
</dbReference>
<dbReference type="InterPro" id="IPR053772">
    <property type="entry name" value="At1g61320/At1g61330-like"/>
</dbReference>
<accession>A0AB40BTD9</accession>
<dbReference type="SUPFAM" id="SSF52047">
    <property type="entry name" value="RNI-like"/>
    <property type="match status" value="1"/>
</dbReference>
<organism evidence="2 3">
    <name type="scientific">Dioscorea cayennensis subsp. rotundata</name>
    <name type="common">White Guinea yam</name>
    <name type="synonym">Dioscorea rotundata</name>
    <dbReference type="NCBI Taxonomy" id="55577"/>
    <lineage>
        <taxon>Eukaryota</taxon>
        <taxon>Viridiplantae</taxon>
        <taxon>Streptophyta</taxon>
        <taxon>Embryophyta</taxon>
        <taxon>Tracheophyta</taxon>
        <taxon>Spermatophyta</taxon>
        <taxon>Magnoliopsida</taxon>
        <taxon>Liliopsida</taxon>
        <taxon>Dioscoreales</taxon>
        <taxon>Dioscoreaceae</taxon>
        <taxon>Dioscorea</taxon>
    </lineage>
</organism>
<dbReference type="Proteomes" id="UP001515500">
    <property type="component" value="Chromosome 8"/>
</dbReference>
<evidence type="ECO:0000313" key="2">
    <source>
        <dbReference type="Proteomes" id="UP001515500"/>
    </source>
</evidence>
<dbReference type="AlphaFoldDB" id="A0AB40BTD9"/>
<gene>
    <name evidence="3" type="primary">LOC120266835</name>
</gene>
<keyword evidence="2" id="KW-1185">Reference proteome</keyword>
<dbReference type="Gene3D" id="3.80.10.10">
    <property type="entry name" value="Ribonuclease Inhibitor"/>
    <property type="match status" value="1"/>
</dbReference>
<dbReference type="InterPro" id="IPR055357">
    <property type="entry name" value="LRR_At1g61320_AtMIF1"/>
</dbReference>
<evidence type="ECO:0000259" key="1">
    <source>
        <dbReference type="Pfam" id="PF23622"/>
    </source>
</evidence>
<evidence type="ECO:0000313" key="3">
    <source>
        <dbReference type="RefSeq" id="XP_039130419.1"/>
    </source>
</evidence>
<dbReference type="Pfam" id="PF23622">
    <property type="entry name" value="LRR_At1g61320_AtMIF1"/>
    <property type="match status" value="1"/>
</dbReference>
<dbReference type="InterPro" id="IPR032675">
    <property type="entry name" value="LRR_dom_sf"/>
</dbReference>